<dbReference type="PANTHER" id="PTHR23526">
    <property type="entry name" value="INTEGRAL MEMBRANE TRANSPORT PROTEIN-RELATED"/>
    <property type="match status" value="1"/>
</dbReference>
<sequence length="409" mass="45151">MVIIIPRSSGNTSIDYKETSRYIVLRQSLASLADNFSAPYIGYYLASLTPSGTTQGVLQFSTNALPTLAQVLVGPIIDRFKRYVLTLLISSTIASVMWLIISITTKPLLLTALVTARAIFVGIAGLSFTAFIGVLFSGIERGRILSRVNVVSQLTALVAFTLTALVINPSIDVLRMFFIFSGVVSLSASILWLRLLHIDRRLNNGKREKETNLVSALKIVKRNRSFIKLSIAYSSHVMSMALAWPWFPLVQKYVLNMSVAEIAMLNIYGTFSTMIAQYVFTRYIHRVSLKKLLIVSRIGFIIPPLFYSQAHDPILLYISSLLLGPFSALSNVAIPLYTLKISTHNMYASYIALLNFSQGILAALGSIIGGTIADIAIGNQNYNNLRYALLVDTGLRMATSLLFTKIDEV</sequence>
<dbReference type="PANTHER" id="PTHR23526:SF2">
    <property type="entry name" value="MAJOR FACILITATOR SUPERFAMILY (MFS) PROFILE DOMAIN-CONTAINING PROTEIN"/>
    <property type="match status" value="1"/>
</dbReference>
<dbReference type="InterPro" id="IPR011701">
    <property type="entry name" value="MFS"/>
</dbReference>
<dbReference type="SUPFAM" id="SSF103473">
    <property type="entry name" value="MFS general substrate transporter"/>
    <property type="match status" value="1"/>
</dbReference>
<feature type="transmembrane region" description="Helical" evidence="1">
    <location>
        <begin position="226"/>
        <end position="247"/>
    </location>
</feature>
<keyword evidence="1" id="KW-1133">Transmembrane helix</keyword>
<feature type="transmembrane region" description="Helical" evidence="1">
    <location>
        <begin position="109"/>
        <end position="136"/>
    </location>
</feature>
<reference evidence="3" key="1">
    <citation type="journal article" date="2020" name="mSystems">
        <title>Genome- and Community-Level Interaction Insights into Carbon Utilization and Element Cycling Functions of Hydrothermarchaeota in Hydrothermal Sediment.</title>
        <authorList>
            <person name="Zhou Z."/>
            <person name="Liu Y."/>
            <person name="Xu W."/>
            <person name="Pan J."/>
            <person name="Luo Z.H."/>
            <person name="Li M."/>
        </authorList>
    </citation>
    <scope>NUCLEOTIDE SEQUENCE [LARGE SCALE GENOMIC DNA]</scope>
    <source>
        <strain evidence="2">SpSt-618</strain>
        <strain evidence="3">SpSt-657</strain>
    </source>
</reference>
<protein>
    <submittedName>
        <fullName evidence="3">MFS transporter</fullName>
    </submittedName>
</protein>
<proteinExistence type="predicted"/>
<feature type="transmembrane region" description="Helical" evidence="1">
    <location>
        <begin position="259"/>
        <end position="280"/>
    </location>
</feature>
<evidence type="ECO:0000256" key="1">
    <source>
        <dbReference type="SAM" id="Phobius"/>
    </source>
</evidence>
<dbReference type="EMBL" id="DTBZ01000100">
    <property type="protein sequence ID" value="HGQ18404.1"/>
    <property type="molecule type" value="Genomic_DNA"/>
</dbReference>
<dbReference type="InterPro" id="IPR036259">
    <property type="entry name" value="MFS_trans_sf"/>
</dbReference>
<gene>
    <name evidence="2" type="ORF">ENT87_01990</name>
    <name evidence="3" type="ORF">ENU30_05470</name>
</gene>
<dbReference type="AlphaFoldDB" id="A0A7J3JRX3"/>
<dbReference type="Gene3D" id="1.20.1250.20">
    <property type="entry name" value="MFS general substrate transporter like domains"/>
    <property type="match status" value="1"/>
</dbReference>
<evidence type="ECO:0000313" key="3">
    <source>
        <dbReference type="EMBL" id="HGQ18404.1"/>
    </source>
</evidence>
<dbReference type="GO" id="GO:0022857">
    <property type="term" value="F:transmembrane transporter activity"/>
    <property type="evidence" value="ECO:0007669"/>
    <property type="project" value="InterPro"/>
</dbReference>
<accession>A0A7J3JRX3</accession>
<feature type="transmembrane region" description="Helical" evidence="1">
    <location>
        <begin position="314"/>
        <end position="338"/>
    </location>
</feature>
<evidence type="ECO:0000313" key="2">
    <source>
        <dbReference type="EMBL" id="HGN36311.1"/>
    </source>
</evidence>
<dbReference type="EMBL" id="DTAI01000063">
    <property type="protein sequence ID" value="HGN36311.1"/>
    <property type="molecule type" value="Genomic_DNA"/>
</dbReference>
<feature type="transmembrane region" description="Helical" evidence="1">
    <location>
        <begin position="148"/>
        <end position="167"/>
    </location>
</feature>
<dbReference type="InterPro" id="IPR052528">
    <property type="entry name" value="Sugar_transport-like"/>
</dbReference>
<keyword evidence="1" id="KW-0472">Membrane</keyword>
<dbReference type="Pfam" id="PF07690">
    <property type="entry name" value="MFS_1"/>
    <property type="match status" value="1"/>
</dbReference>
<comment type="caution">
    <text evidence="3">The sequence shown here is derived from an EMBL/GenBank/DDBJ whole genome shotgun (WGS) entry which is preliminary data.</text>
</comment>
<feature type="transmembrane region" description="Helical" evidence="1">
    <location>
        <begin position="83"/>
        <end position="103"/>
    </location>
</feature>
<organism evidence="3">
    <name type="scientific">Ignisphaera aggregans</name>
    <dbReference type="NCBI Taxonomy" id="334771"/>
    <lineage>
        <taxon>Archaea</taxon>
        <taxon>Thermoproteota</taxon>
        <taxon>Thermoprotei</taxon>
        <taxon>Desulfurococcales</taxon>
        <taxon>Desulfurococcaceae</taxon>
        <taxon>Ignisphaera</taxon>
    </lineage>
</organism>
<keyword evidence="1" id="KW-0812">Transmembrane</keyword>
<name>A0A7J3JRX3_9CREN</name>
<feature type="transmembrane region" description="Helical" evidence="1">
    <location>
        <begin position="350"/>
        <end position="373"/>
    </location>
</feature>
<feature type="transmembrane region" description="Helical" evidence="1">
    <location>
        <begin position="292"/>
        <end position="308"/>
    </location>
</feature>
<feature type="transmembrane region" description="Helical" evidence="1">
    <location>
        <begin position="173"/>
        <end position="193"/>
    </location>
</feature>